<dbReference type="RefSeq" id="WP_104000964.1">
    <property type="nucleotide sequence ID" value="NZ_FNVP01000019.1"/>
</dbReference>
<evidence type="ECO:0000313" key="3">
    <source>
        <dbReference type="Proteomes" id="UP000236737"/>
    </source>
</evidence>
<evidence type="ECO:0000259" key="1">
    <source>
        <dbReference type="Pfam" id="PF25056"/>
    </source>
</evidence>
<accession>A0A1H6ASR0</accession>
<name>A0A1H6ASR0_9FLAO</name>
<feature type="domain" description="DUF7793" evidence="1">
    <location>
        <begin position="13"/>
        <end position="124"/>
    </location>
</feature>
<dbReference type="InterPro" id="IPR056695">
    <property type="entry name" value="DUF7793"/>
</dbReference>
<reference evidence="3" key="1">
    <citation type="submission" date="2016-10" db="EMBL/GenBank/DDBJ databases">
        <authorList>
            <person name="Varghese N."/>
            <person name="Submissions S."/>
        </authorList>
    </citation>
    <scope>NUCLEOTIDE SEQUENCE [LARGE SCALE GENOMIC DNA]</scope>
    <source>
        <strain evidence="3">CGMCC 1.9230</strain>
    </source>
</reference>
<organism evidence="2 3">
    <name type="scientific">Flavobacterium urumqiense</name>
    <dbReference type="NCBI Taxonomy" id="935224"/>
    <lineage>
        <taxon>Bacteria</taxon>
        <taxon>Pseudomonadati</taxon>
        <taxon>Bacteroidota</taxon>
        <taxon>Flavobacteriia</taxon>
        <taxon>Flavobacteriales</taxon>
        <taxon>Flavobacteriaceae</taxon>
        <taxon>Flavobacterium</taxon>
    </lineage>
</organism>
<dbReference type="EMBL" id="FNVP01000019">
    <property type="protein sequence ID" value="SEG50876.1"/>
    <property type="molecule type" value="Genomic_DNA"/>
</dbReference>
<dbReference type="Gene3D" id="3.40.970.30">
    <property type="entry name" value="yp_829618.1 like domains"/>
    <property type="match status" value="1"/>
</dbReference>
<sequence length="125" mass="14104">MDIDGFENEFARFWIDGTILFFIYKDNVSINLEAAECIVADRIQFQNDVAYPIFCDARGIVSMDKPARDYLAQSGSLLIKAVGLLVNEQVSVMVSYFYLKINKPSVPTRLFTDQLAAIAFASNYI</sequence>
<dbReference type="AlphaFoldDB" id="A0A1H6ASR0"/>
<evidence type="ECO:0000313" key="2">
    <source>
        <dbReference type="EMBL" id="SEG50876.1"/>
    </source>
</evidence>
<dbReference type="Pfam" id="PF25056">
    <property type="entry name" value="DUF7793"/>
    <property type="match status" value="1"/>
</dbReference>
<proteinExistence type="predicted"/>
<keyword evidence="3" id="KW-1185">Reference proteome</keyword>
<dbReference type="Proteomes" id="UP000236737">
    <property type="component" value="Unassembled WGS sequence"/>
</dbReference>
<dbReference type="OrthoDB" id="957652at2"/>
<gene>
    <name evidence="2" type="ORF">SAMN04488130_1193</name>
</gene>
<protein>
    <recommendedName>
        <fullName evidence="1">DUF7793 domain-containing protein</fullName>
    </recommendedName>
</protein>